<evidence type="ECO:0000313" key="1">
    <source>
        <dbReference type="EMBL" id="GHD01479.1"/>
    </source>
</evidence>
<proteinExistence type="predicted"/>
<dbReference type="InterPro" id="IPR007061">
    <property type="entry name" value="MST-like"/>
</dbReference>
<dbReference type="SUPFAM" id="SSF109854">
    <property type="entry name" value="DinB/YfiT-like putative metalloenzymes"/>
    <property type="match status" value="1"/>
</dbReference>
<dbReference type="InterPro" id="IPR034660">
    <property type="entry name" value="DinB/YfiT-like"/>
</dbReference>
<evidence type="ECO:0000313" key="2">
    <source>
        <dbReference type="Proteomes" id="UP000642819"/>
    </source>
</evidence>
<sequence length="176" mass="20393">MNEPSTPLPADPPYDAPEREMLLNFIDYYRSVMLRKAEGLTREELALSVPPSTMTLAGMIKHLAYVEHEWFSYRLEGNEWTEPWGGVDWESDVDWDWNSAARDAWEDVASLYLREIDRSRDTVERFRDLDQPLARPDGDGKQVTLRWMLVHLVEEYARHAGHADLLRESIDGSVGD</sequence>
<dbReference type="EMBL" id="BMXK01000002">
    <property type="protein sequence ID" value="GHD01479.1"/>
    <property type="molecule type" value="Genomic_DNA"/>
</dbReference>
<dbReference type="Proteomes" id="UP000642819">
    <property type="component" value="Unassembled WGS sequence"/>
</dbReference>
<name>A0ABQ3GDW7_9MICC</name>
<keyword evidence="2" id="KW-1185">Reference proteome</keyword>
<dbReference type="Gene3D" id="1.20.120.450">
    <property type="entry name" value="dinb family like domain"/>
    <property type="match status" value="1"/>
</dbReference>
<protein>
    <submittedName>
        <fullName evidence="1">Mini-circle protein</fullName>
    </submittedName>
</protein>
<comment type="caution">
    <text evidence="1">The sequence shown here is derived from an EMBL/GenBank/DDBJ whole genome shotgun (WGS) entry which is preliminary data.</text>
</comment>
<accession>A0ABQ3GDW7</accession>
<organism evidence="1 2">
    <name type="scientific">Zhihengliuella salsuginis</name>
    <dbReference type="NCBI Taxonomy" id="578222"/>
    <lineage>
        <taxon>Bacteria</taxon>
        <taxon>Bacillati</taxon>
        <taxon>Actinomycetota</taxon>
        <taxon>Actinomycetes</taxon>
        <taxon>Micrococcales</taxon>
        <taxon>Micrococcaceae</taxon>
        <taxon>Zhihengliuella</taxon>
    </lineage>
</organism>
<dbReference type="RefSeq" id="WP_189348607.1">
    <property type="nucleotide sequence ID" value="NZ_BMXK01000002.1"/>
</dbReference>
<reference evidence="2" key="1">
    <citation type="journal article" date="2019" name="Int. J. Syst. Evol. Microbiol.">
        <title>The Global Catalogue of Microorganisms (GCM) 10K type strain sequencing project: providing services to taxonomists for standard genome sequencing and annotation.</title>
        <authorList>
            <consortium name="The Broad Institute Genomics Platform"/>
            <consortium name="The Broad Institute Genome Sequencing Center for Infectious Disease"/>
            <person name="Wu L."/>
            <person name="Ma J."/>
        </authorList>
    </citation>
    <scope>NUCLEOTIDE SEQUENCE [LARGE SCALE GENOMIC DNA]</scope>
    <source>
        <strain evidence="2">KCTC 19466</strain>
    </source>
</reference>
<gene>
    <name evidence="1" type="ORF">GCM10008096_05640</name>
</gene>
<dbReference type="Pfam" id="PF04978">
    <property type="entry name" value="MST"/>
    <property type="match status" value="1"/>
</dbReference>